<evidence type="ECO:0000313" key="6">
    <source>
        <dbReference type="Proteomes" id="UP000032702"/>
    </source>
</evidence>
<dbReference type="InterPro" id="IPR010723">
    <property type="entry name" value="HemN_C"/>
</dbReference>
<dbReference type="GO" id="GO:0051539">
    <property type="term" value="F:4 iron, 4 sulfur cluster binding"/>
    <property type="evidence" value="ECO:0007669"/>
    <property type="project" value="InterPro"/>
</dbReference>
<dbReference type="KEGG" id="sur:STAUR_8027"/>
<dbReference type="PANTHER" id="PTHR13932">
    <property type="entry name" value="COPROPORPHYRINIGEN III OXIDASE"/>
    <property type="match status" value="1"/>
</dbReference>
<dbReference type="PROSITE" id="PS51918">
    <property type="entry name" value="RADICAL_SAM"/>
    <property type="match status" value="1"/>
</dbReference>
<dbReference type="HOGENOM" id="CLU_027579_2_2_7"/>
<dbReference type="Pfam" id="PF06969">
    <property type="entry name" value="HemN_C"/>
    <property type="match status" value="1"/>
</dbReference>
<dbReference type="eggNOG" id="COG0635">
    <property type="taxonomic scope" value="Bacteria"/>
</dbReference>
<dbReference type="SFLD" id="SFLDS00029">
    <property type="entry name" value="Radical_SAM"/>
    <property type="match status" value="1"/>
</dbReference>
<comment type="similarity">
    <text evidence="1">Belongs to the anaerobic coproporphyrinogen-III oxidase family. HemW subfamily.</text>
</comment>
<dbReference type="SFLD" id="SFLDF00562">
    <property type="entry name" value="HemN-like__clustered_with_heat"/>
    <property type="match status" value="1"/>
</dbReference>
<dbReference type="InterPro" id="IPR007197">
    <property type="entry name" value="rSAM"/>
</dbReference>
<dbReference type="EMBL" id="CP002271">
    <property type="protein sequence ID" value="ADO75782.1"/>
    <property type="molecule type" value="Genomic_DNA"/>
</dbReference>
<dbReference type="InterPro" id="IPR006638">
    <property type="entry name" value="Elp3/MiaA/NifB-like_rSAM"/>
</dbReference>
<accession>Q097P5</accession>
<dbReference type="Proteomes" id="UP000032702">
    <property type="component" value="Unassembled WGS sequence"/>
</dbReference>
<dbReference type="Gene3D" id="3.80.30.20">
    <property type="entry name" value="tm_1862 like domain"/>
    <property type="match status" value="1"/>
</dbReference>
<evidence type="ECO:0000313" key="3">
    <source>
        <dbReference type="EMBL" id="ADO75782.1"/>
    </source>
</evidence>
<keyword evidence="5" id="KW-1185">Reference proteome</keyword>
<dbReference type="EMBL" id="AAMD01000024">
    <property type="protein sequence ID" value="EAU67961.1"/>
    <property type="molecule type" value="Genomic_DNA"/>
</dbReference>
<evidence type="ECO:0000313" key="5">
    <source>
        <dbReference type="Proteomes" id="UP000001351"/>
    </source>
</evidence>
<dbReference type="SUPFAM" id="SSF102114">
    <property type="entry name" value="Radical SAM enzymes"/>
    <property type="match status" value="1"/>
</dbReference>
<dbReference type="AlphaFoldDB" id="Q097P5"/>
<dbReference type="InterPro" id="IPR004559">
    <property type="entry name" value="HemW-like"/>
</dbReference>
<evidence type="ECO:0000256" key="1">
    <source>
        <dbReference type="ARBA" id="ARBA00006100"/>
    </source>
</evidence>
<organism evidence="4 6">
    <name type="scientific">Stigmatella aurantiaca (strain DW4/3-1)</name>
    <dbReference type="NCBI Taxonomy" id="378806"/>
    <lineage>
        <taxon>Bacteria</taxon>
        <taxon>Pseudomonadati</taxon>
        <taxon>Myxococcota</taxon>
        <taxon>Myxococcia</taxon>
        <taxon>Myxococcales</taxon>
        <taxon>Cystobacterineae</taxon>
        <taxon>Archangiaceae</taxon>
        <taxon>Stigmatella</taxon>
    </lineage>
</organism>
<dbReference type="InterPro" id="IPR034505">
    <property type="entry name" value="Coproporphyrinogen-III_oxidase"/>
</dbReference>
<gene>
    <name evidence="3" type="ordered locus">STAUR_8027</name>
    <name evidence="4" type="ORF">STIAU_3384</name>
</gene>
<dbReference type="GO" id="GO:0006779">
    <property type="term" value="P:porphyrin-containing compound biosynthetic process"/>
    <property type="evidence" value="ECO:0007669"/>
    <property type="project" value="InterPro"/>
</dbReference>
<protein>
    <submittedName>
        <fullName evidence="3 4">Coproporphyrinogen III oxidase</fullName>
    </submittedName>
</protein>
<dbReference type="SFLD" id="SFLDG01065">
    <property type="entry name" value="anaerobic_coproporphyrinogen-I"/>
    <property type="match status" value="1"/>
</dbReference>
<dbReference type="GO" id="GO:0004109">
    <property type="term" value="F:coproporphyrinogen oxidase activity"/>
    <property type="evidence" value="ECO:0007669"/>
    <property type="project" value="InterPro"/>
</dbReference>
<dbReference type="GO" id="GO:0005737">
    <property type="term" value="C:cytoplasm"/>
    <property type="evidence" value="ECO:0007669"/>
    <property type="project" value="InterPro"/>
</dbReference>
<dbReference type="RefSeq" id="WP_002612526.1">
    <property type="nucleotide sequence ID" value="NC_014623.1"/>
</dbReference>
<evidence type="ECO:0000313" key="4">
    <source>
        <dbReference type="EMBL" id="EAU67961.1"/>
    </source>
</evidence>
<reference evidence="4 6" key="1">
    <citation type="submission" date="2006-04" db="EMBL/GenBank/DDBJ databases">
        <authorList>
            <person name="Nierman W.C."/>
        </authorList>
    </citation>
    <scope>NUCLEOTIDE SEQUENCE [LARGE SCALE GENOMIC DNA]</scope>
    <source>
        <strain evidence="4 6">DW4/3-1</strain>
    </source>
</reference>
<dbReference type="InterPro" id="IPR058240">
    <property type="entry name" value="rSAM_sf"/>
</dbReference>
<feature type="domain" description="Radical SAM core" evidence="2">
    <location>
        <begin position="37"/>
        <end position="277"/>
    </location>
</feature>
<dbReference type="SMART" id="SM00729">
    <property type="entry name" value="Elp3"/>
    <property type="match status" value="1"/>
</dbReference>
<dbReference type="Pfam" id="PF04055">
    <property type="entry name" value="Radical_SAM"/>
    <property type="match status" value="1"/>
</dbReference>
<sequence>MSTTAQDTVPRIELTRKGFITNYPPYRYWRPETAQRLLDPKPLNIYVHTPYCVQRCAYCHYKTTTLNENRKAEIDRYVQSLCTEIQLASKRFHLKERPTHSIYFGGGTPTLLSKENLSRIMDCLREHLTFADPEITVEGEPVTLIQAKADHLKSLGVNRISLGIQSLADEIILKTGRRDTEKHAFKAIEIAKGTGAVVNVDLMSGLAGETDATWAYTVERALAADVHSLTVYKTELYANTEYYAGIKKNTLELPSDDEELKYAAYAIEQIEAKGYLPVNFFTFTQGGGHMQRHTTSKWRGDDIYAFGVSAFGSIGSFSVQNISDLEKYSSTLEAGELPIARGYHLNAKDLMARDVVLGMKLIHLDRKAFRQRYGLDLVRLCEPMVNALVEEGFITVSDERLSLTRKGILWGDYTGRQLAAAVDAVAS</sequence>
<dbReference type="OrthoDB" id="9808022at2"/>
<evidence type="ECO:0000259" key="2">
    <source>
        <dbReference type="PROSITE" id="PS51918"/>
    </source>
</evidence>
<dbReference type="PANTHER" id="PTHR13932:SF5">
    <property type="entry name" value="RADICAL S-ADENOSYL METHIONINE DOMAIN-CONTAINING PROTEIN 1, MITOCHONDRIAL"/>
    <property type="match status" value="1"/>
</dbReference>
<reference evidence="3 5" key="2">
    <citation type="journal article" date="2011" name="Mol. Biol. Evol.">
        <title>Comparative genomic analysis of fruiting body formation in Myxococcales.</title>
        <authorList>
            <person name="Huntley S."/>
            <person name="Hamann N."/>
            <person name="Wegener-Feldbrugge S."/>
            <person name="Treuner-Lange A."/>
            <person name="Kube M."/>
            <person name="Reinhardt R."/>
            <person name="Klages S."/>
            <person name="Muller R."/>
            <person name="Ronning C.M."/>
            <person name="Nierman W.C."/>
            <person name="Sogaard-Andersen L."/>
        </authorList>
    </citation>
    <scope>NUCLEOTIDE SEQUENCE [LARGE SCALE GENOMIC DNA]</scope>
    <source>
        <strain evidence="3 5">DW4/3-1</strain>
    </source>
</reference>
<dbReference type="Proteomes" id="UP000001351">
    <property type="component" value="Chromosome"/>
</dbReference>
<dbReference type="STRING" id="378806.STAUR_8027"/>
<proteinExistence type="inferred from homology"/>
<name>Q097P5_STIAD</name>
<dbReference type="InterPro" id="IPR023404">
    <property type="entry name" value="rSAM_horseshoe"/>
</dbReference>
<dbReference type="CDD" id="cd01335">
    <property type="entry name" value="Radical_SAM"/>
    <property type="match status" value="1"/>
</dbReference>